<dbReference type="CDD" id="cd05797">
    <property type="entry name" value="Ribosomal_L10"/>
    <property type="match status" value="1"/>
</dbReference>
<evidence type="ECO:0000313" key="9">
    <source>
        <dbReference type="Proteomes" id="UP000230646"/>
    </source>
</evidence>
<keyword evidence="6" id="KW-0694">RNA-binding</keyword>
<dbReference type="InterPro" id="IPR022973">
    <property type="entry name" value="Ribosomal_uL10_bac"/>
</dbReference>
<evidence type="ECO:0000313" key="7">
    <source>
        <dbReference type="EMBL" id="PIX33531.1"/>
    </source>
</evidence>
<reference evidence="7" key="1">
    <citation type="submission" date="2017-09" db="EMBL/GenBank/DDBJ databases">
        <title>Depth-based differentiation of microbial function through sediment-hosted aquifers and enrichment of novel symbionts in the deep terrestrial subsurface.</title>
        <authorList>
            <person name="Probst A.J."/>
            <person name="Ladd B."/>
            <person name="Jarett J.K."/>
            <person name="Geller-Mcgrath D.E."/>
            <person name="Sieber C.M.K."/>
            <person name="Emerson J.B."/>
            <person name="Anantharaman K."/>
            <person name="Thomas B.C."/>
            <person name="Malmstrom R."/>
            <person name="Stieglmeier M."/>
            <person name="Klingl A."/>
            <person name="Woyke T."/>
            <person name="Ryan C.M."/>
            <person name="Banfield J.F."/>
        </authorList>
    </citation>
    <scope>NUCLEOTIDE SEQUENCE</scope>
    <source>
        <strain evidence="7">CG_4_8_14_3_um_filter_34_18</strain>
    </source>
</reference>
<gene>
    <name evidence="6 8" type="primary">rplJ</name>
    <name evidence="8" type="ORF">COZ07_08160</name>
    <name evidence="7" type="ORF">COZ58_07325</name>
</gene>
<accession>A0A2M7K5W4</accession>
<dbReference type="GO" id="GO:0003735">
    <property type="term" value="F:structural constituent of ribosome"/>
    <property type="evidence" value="ECO:0007669"/>
    <property type="project" value="InterPro"/>
</dbReference>
<dbReference type="AlphaFoldDB" id="A0A2M7PMA5"/>
<dbReference type="EMBL" id="PFIP01000148">
    <property type="protein sequence ID" value="PIX33531.1"/>
    <property type="molecule type" value="Genomic_DNA"/>
</dbReference>
<proteinExistence type="inferred from homology"/>
<dbReference type="Proteomes" id="UP000230646">
    <property type="component" value="Unassembled WGS sequence"/>
</dbReference>
<comment type="similarity">
    <text evidence="2 6">Belongs to the universal ribosomal protein uL10 family.</text>
</comment>
<evidence type="ECO:0000256" key="6">
    <source>
        <dbReference type="HAMAP-Rule" id="MF_00362"/>
    </source>
</evidence>
<dbReference type="PANTHER" id="PTHR11560">
    <property type="entry name" value="39S RIBOSOMAL PROTEIN L10, MITOCHONDRIAL"/>
    <property type="match status" value="1"/>
</dbReference>
<dbReference type="NCBIfam" id="NF000955">
    <property type="entry name" value="PRK00099.1-1"/>
    <property type="match status" value="1"/>
</dbReference>
<evidence type="ECO:0000256" key="3">
    <source>
        <dbReference type="ARBA" id="ARBA00022980"/>
    </source>
</evidence>
<comment type="caution">
    <text evidence="8">The sequence shown here is derived from an EMBL/GenBank/DDBJ whole genome shotgun (WGS) entry which is preliminary data.</text>
</comment>
<dbReference type="InterPro" id="IPR002363">
    <property type="entry name" value="Ribosomal_uL10_CS_bac"/>
</dbReference>
<dbReference type="PROSITE" id="PS01109">
    <property type="entry name" value="RIBOSOMAL_L10"/>
    <property type="match status" value="1"/>
</dbReference>
<dbReference type="EMBL" id="PFKO01000303">
    <property type="protein sequence ID" value="PIY31750.1"/>
    <property type="molecule type" value="Genomic_DNA"/>
</dbReference>
<protein>
    <recommendedName>
        <fullName evidence="5 6">Large ribosomal subunit protein uL10</fullName>
    </recommendedName>
</protein>
<dbReference type="GO" id="GO:0070180">
    <property type="term" value="F:large ribosomal subunit rRNA binding"/>
    <property type="evidence" value="ECO:0007669"/>
    <property type="project" value="UniProtKB-UniRule"/>
</dbReference>
<keyword evidence="4 6" id="KW-0687">Ribonucleoprotein</keyword>
<dbReference type="Gene3D" id="6.10.250.290">
    <property type="match status" value="1"/>
</dbReference>
<dbReference type="Pfam" id="PF00466">
    <property type="entry name" value="Ribosomal_L10"/>
    <property type="match status" value="1"/>
</dbReference>
<keyword evidence="3 6" id="KW-0689">Ribosomal protein</keyword>
<sequence>MLALSKDSKKKIIQDLIVKLKESKGIILTDYQGMNVSQINRLRDELKEKKVEFRVTKNTLIEKASEELNIKELTKDLVGCTAIAFSSDDGVAPARLLNEYFKKNKIDLKVKSGLVEGRFLNQEKVIEIASLPSKDVLIAQIVAGVKSPLYSLVFVLQGPLRGLIYTLEAIKKEKEKEIEVS</sequence>
<dbReference type="InterPro" id="IPR001790">
    <property type="entry name" value="Ribosomal_uL10"/>
</dbReference>
<comment type="function">
    <text evidence="1 6">Forms part of the ribosomal stalk, playing a central role in the interaction of the ribosome with GTP-bound translation factors.</text>
</comment>
<dbReference type="GO" id="GO:0015934">
    <property type="term" value="C:large ribosomal subunit"/>
    <property type="evidence" value="ECO:0007669"/>
    <property type="project" value="InterPro"/>
</dbReference>
<reference evidence="9 10" key="2">
    <citation type="submission" date="2017-09" db="EMBL/GenBank/DDBJ databases">
        <title>Depth-based differentiation of microbial function through sediment-hosted aquifers and enrichment of novel symbionts in the deep terrestrial subsurface.</title>
        <authorList>
            <person name="Probst A.J."/>
            <person name="Ladd B."/>
            <person name="Jarett J.K."/>
            <person name="Geller-Mcgrath D.E."/>
            <person name="Sieber C.M."/>
            <person name="Emerson J.B."/>
            <person name="Anantharaman K."/>
            <person name="Thomas B.C."/>
            <person name="Malmstrom R."/>
            <person name="Stieglmeier M."/>
            <person name="Klingl A."/>
            <person name="Woyke T."/>
            <person name="Ryan C.M."/>
            <person name="Banfield J.F."/>
        </authorList>
    </citation>
    <scope>NUCLEOTIDE SEQUENCE [LARGE SCALE GENOMIC DNA]</scope>
    <source>
        <strain evidence="8">CG_4_10_14_3_um_filter_34_13</strain>
    </source>
</reference>
<organism evidence="8 9">
    <name type="scientific">Candidatus Infernicultor aquiphilus</name>
    <dbReference type="NCBI Taxonomy" id="1805029"/>
    <lineage>
        <taxon>Bacteria</taxon>
        <taxon>Pseudomonadati</taxon>
        <taxon>Atribacterota</taxon>
        <taxon>Candidatus Phoenicimicrobiia</taxon>
        <taxon>Candidatus Pheonicimicrobiales</taxon>
        <taxon>Candidatus Phoenicimicrobiaceae</taxon>
        <taxon>Candidatus Infernicultor</taxon>
    </lineage>
</organism>
<accession>A0A2M7PMA5</accession>
<dbReference type="Proteomes" id="UP000231493">
    <property type="component" value="Unassembled WGS sequence"/>
</dbReference>
<evidence type="ECO:0000256" key="4">
    <source>
        <dbReference type="ARBA" id="ARBA00023274"/>
    </source>
</evidence>
<dbReference type="InterPro" id="IPR043141">
    <property type="entry name" value="Ribosomal_uL10-like_sf"/>
</dbReference>
<evidence type="ECO:0000256" key="1">
    <source>
        <dbReference type="ARBA" id="ARBA00002633"/>
    </source>
</evidence>
<dbReference type="InterPro" id="IPR047865">
    <property type="entry name" value="Ribosomal_uL10_bac_type"/>
</dbReference>
<evidence type="ECO:0000313" key="8">
    <source>
        <dbReference type="EMBL" id="PIY31750.1"/>
    </source>
</evidence>
<comment type="subunit">
    <text evidence="6">Part of the ribosomal stalk of the 50S ribosomal subunit. The N-terminus interacts with L11 and the large rRNA to form the base of the stalk. The C-terminus forms an elongated spine to which L12 dimers bind in a sequential fashion forming a multimeric L10(L12)X complex.</text>
</comment>
<evidence type="ECO:0000313" key="10">
    <source>
        <dbReference type="Proteomes" id="UP000231493"/>
    </source>
</evidence>
<dbReference type="Gene3D" id="3.30.70.1730">
    <property type="match status" value="1"/>
</dbReference>
<evidence type="ECO:0000256" key="2">
    <source>
        <dbReference type="ARBA" id="ARBA00008889"/>
    </source>
</evidence>
<dbReference type="SUPFAM" id="SSF160369">
    <property type="entry name" value="Ribosomal protein L10-like"/>
    <property type="match status" value="1"/>
</dbReference>
<name>A0A2M7PMA5_9BACT</name>
<dbReference type="HAMAP" id="MF_00362">
    <property type="entry name" value="Ribosomal_uL10"/>
    <property type="match status" value="1"/>
</dbReference>
<dbReference type="GO" id="GO:0006412">
    <property type="term" value="P:translation"/>
    <property type="evidence" value="ECO:0007669"/>
    <property type="project" value="UniProtKB-UniRule"/>
</dbReference>
<keyword evidence="6" id="KW-0699">rRNA-binding</keyword>
<evidence type="ECO:0000256" key="5">
    <source>
        <dbReference type="ARBA" id="ARBA00035202"/>
    </source>
</evidence>